<evidence type="ECO:0000256" key="2">
    <source>
        <dbReference type="ARBA" id="ARBA00022741"/>
    </source>
</evidence>
<comment type="pathway">
    <text evidence="5">Cofactor biosynthesis; coenzyme A biosynthesis; CoA from (R)-pantothenate: step 5/5.</text>
</comment>
<reference evidence="7" key="1">
    <citation type="submission" date="2011-01" db="EMBL/GenBank/DDBJ databases">
        <title>Complete sequence of chromosome of Thermovibrio ammonificans HB-1.</title>
        <authorList>
            <consortium name="US DOE Joint Genome Institute"/>
            <person name="Lucas S."/>
            <person name="Copeland A."/>
            <person name="Lapidus A."/>
            <person name="Cheng J.-F."/>
            <person name="Goodwin L."/>
            <person name="Pitluck S."/>
            <person name="Davenport K."/>
            <person name="Detter J.C."/>
            <person name="Han C."/>
            <person name="Tapia R."/>
            <person name="Land M."/>
            <person name="Hauser L."/>
            <person name="Kyrpides N."/>
            <person name="Ivanova N."/>
            <person name="Ovchinnikova G."/>
            <person name="Vetriani C."/>
            <person name="Woyke T."/>
        </authorList>
    </citation>
    <scope>NUCLEOTIDE SEQUENCE [LARGE SCALE GENOMIC DNA]</scope>
    <source>
        <strain evidence="7">HB-1</strain>
    </source>
</reference>
<dbReference type="RefSeq" id="WP_013538009.1">
    <property type="nucleotide sequence ID" value="NC_014926.1"/>
</dbReference>
<dbReference type="Gene3D" id="3.40.50.300">
    <property type="entry name" value="P-loop containing nucleotide triphosphate hydrolases"/>
    <property type="match status" value="1"/>
</dbReference>
<comment type="similarity">
    <text evidence="1 5">Belongs to the CoaE family.</text>
</comment>
<keyword evidence="8" id="KW-1185">Reference proteome</keyword>
<dbReference type="GO" id="GO:0005737">
    <property type="term" value="C:cytoplasm"/>
    <property type="evidence" value="ECO:0007669"/>
    <property type="project" value="UniProtKB-SubCell"/>
</dbReference>
<dbReference type="PANTHER" id="PTHR10695">
    <property type="entry name" value="DEPHOSPHO-COA KINASE-RELATED"/>
    <property type="match status" value="1"/>
</dbReference>
<evidence type="ECO:0000256" key="1">
    <source>
        <dbReference type="ARBA" id="ARBA00009018"/>
    </source>
</evidence>
<dbReference type="GO" id="GO:0004140">
    <property type="term" value="F:dephospho-CoA kinase activity"/>
    <property type="evidence" value="ECO:0007669"/>
    <property type="project" value="UniProtKB-UniRule"/>
</dbReference>
<dbReference type="EMBL" id="CP002444">
    <property type="protein sequence ID" value="ADU97223.1"/>
    <property type="molecule type" value="Genomic_DNA"/>
</dbReference>
<evidence type="ECO:0000256" key="3">
    <source>
        <dbReference type="ARBA" id="ARBA00022840"/>
    </source>
</evidence>
<dbReference type="PROSITE" id="PS51219">
    <property type="entry name" value="DPCK"/>
    <property type="match status" value="1"/>
</dbReference>
<dbReference type="Pfam" id="PF01121">
    <property type="entry name" value="CoaE"/>
    <property type="match status" value="1"/>
</dbReference>
<dbReference type="STRING" id="648996.Theam_1259"/>
<keyword evidence="5" id="KW-0808">Transferase</keyword>
<proteinExistence type="inferred from homology"/>
<dbReference type="eggNOG" id="COG0237">
    <property type="taxonomic scope" value="Bacteria"/>
</dbReference>
<evidence type="ECO:0000256" key="5">
    <source>
        <dbReference type="HAMAP-Rule" id="MF_00376"/>
    </source>
</evidence>
<comment type="catalytic activity">
    <reaction evidence="5">
        <text>3'-dephospho-CoA + ATP = ADP + CoA + H(+)</text>
        <dbReference type="Rhea" id="RHEA:18245"/>
        <dbReference type="ChEBI" id="CHEBI:15378"/>
        <dbReference type="ChEBI" id="CHEBI:30616"/>
        <dbReference type="ChEBI" id="CHEBI:57287"/>
        <dbReference type="ChEBI" id="CHEBI:57328"/>
        <dbReference type="ChEBI" id="CHEBI:456216"/>
        <dbReference type="EC" id="2.7.1.24"/>
    </reaction>
</comment>
<dbReference type="HOGENOM" id="CLU_057180_2_1_0"/>
<dbReference type="EC" id="2.7.1.24" evidence="5 6"/>
<accession>E8T391</accession>
<dbReference type="OrthoDB" id="9812943at2"/>
<dbReference type="GO" id="GO:0015937">
    <property type="term" value="P:coenzyme A biosynthetic process"/>
    <property type="evidence" value="ECO:0007669"/>
    <property type="project" value="UniProtKB-UniRule"/>
</dbReference>
<keyword evidence="2 5" id="KW-0547">Nucleotide-binding</keyword>
<comment type="subcellular location">
    <subcellularLocation>
        <location evidence="5">Cytoplasm</location>
    </subcellularLocation>
</comment>
<protein>
    <recommendedName>
        <fullName evidence="5 6">Dephospho-CoA kinase</fullName>
        <ecNumber evidence="5 6">2.7.1.24</ecNumber>
    </recommendedName>
    <alternativeName>
        <fullName evidence="5">Dephosphocoenzyme A kinase</fullName>
    </alternativeName>
</protein>
<dbReference type="KEGG" id="tam:Theam_1259"/>
<dbReference type="SUPFAM" id="SSF52540">
    <property type="entry name" value="P-loop containing nucleoside triphosphate hydrolases"/>
    <property type="match status" value="1"/>
</dbReference>
<evidence type="ECO:0000256" key="6">
    <source>
        <dbReference type="NCBIfam" id="TIGR00152"/>
    </source>
</evidence>
<evidence type="ECO:0000313" key="8">
    <source>
        <dbReference type="Proteomes" id="UP000006362"/>
    </source>
</evidence>
<dbReference type="AlphaFoldDB" id="E8T391"/>
<dbReference type="CDD" id="cd02022">
    <property type="entry name" value="DPCK"/>
    <property type="match status" value="1"/>
</dbReference>
<dbReference type="InterPro" id="IPR027417">
    <property type="entry name" value="P-loop_NTPase"/>
</dbReference>
<organism evidence="7 8">
    <name type="scientific">Thermovibrio ammonificans (strain DSM 15698 / JCM 12110 / HB-1)</name>
    <dbReference type="NCBI Taxonomy" id="648996"/>
    <lineage>
        <taxon>Bacteria</taxon>
        <taxon>Pseudomonadati</taxon>
        <taxon>Aquificota</taxon>
        <taxon>Aquificia</taxon>
        <taxon>Desulfurobacteriales</taxon>
        <taxon>Desulfurobacteriaceae</taxon>
        <taxon>Thermovibrio</taxon>
    </lineage>
</organism>
<keyword evidence="5" id="KW-0963">Cytoplasm</keyword>
<keyword evidence="3 5" id="KW-0067">ATP-binding</keyword>
<evidence type="ECO:0000313" key="7">
    <source>
        <dbReference type="EMBL" id="ADU97223.1"/>
    </source>
</evidence>
<keyword evidence="4 5" id="KW-0173">Coenzyme A biosynthesis</keyword>
<name>E8T391_THEA1</name>
<dbReference type="PANTHER" id="PTHR10695:SF46">
    <property type="entry name" value="BIFUNCTIONAL COENZYME A SYNTHASE-RELATED"/>
    <property type="match status" value="1"/>
</dbReference>
<dbReference type="UniPathway" id="UPA00241">
    <property type="reaction ID" value="UER00356"/>
</dbReference>
<dbReference type="HAMAP" id="MF_00376">
    <property type="entry name" value="Dephospho_CoA_kinase"/>
    <property type="match status" value="1"/>
</dbReference>
<feature type="binding site" evidence="5">
    <location>
        <begin position="10"/>
        <end position="15"/>
    </location>
    <ligand>
        <name>ATP</name>
        <dbReference type="ChEBI" id="CHEBI:30616"/>
    </ligand>
</feature>
<sequence length="190" mass="21092">MLLGVTGNIGAGKSTFCAFLKSFGLPVYSADDIGKELLKKNAPAHGPVVEAFGKQILRPDGEISTKKLADLVFREPEKLKLLTSITHPLILERIAQIGSKHPLAVVEAAVMVEYGWQEHFDKVAVVFAYRGQRILRAARKFGIAEALRRDSLQLPYGEKLKYAHYLICNTDSPLHLKEQAEKLAKELEVL</sequence>
<dbReference type="Proteomes" id="UP000006362">
    <property type="component" value="Chromosome"/>
</dbReference>
<comment type="function">
    <text evidence="5">Catalyzes the phosphorylation of the 3'-hydroxyl group of dephosphocoenzyme A to form coenzyme A.</text>
</comment>
<gene>
    <name evidence="5" type="primary">coaE</name>
    <name evidence="7" type="ordered locus">Theam_1259</name>
</gene>
<dbReference type="InterPro" id="IPR001977">
    <property type="entry name" value="Depp_CoAkinase"/>
</dbReference>
<evidence type="ECO:0000256" key="4">
    <source>
        <dbReference type="ARBA" id="ARBA00022993"/>
    </source>
</evidence>
<dbReference type="GO" id="GO:0005524">
    <property type="term" value="F:ATP binding"/>
    <property type="evidence" value="ECO:0007669"/>
    <property type="project" value="UniProtKB-UniRule"/>
</dbReference>
<dbReference type="NCBIfam" id="TIGR00152">
    <property type="entry name" value="dephospho-CoA kinase"/>
    <property type="match status" value="1"/>
</dbReference>
<keyword evidence="5 7" id="KW-0418">Kinase</keyword>